<keyword evidence="2" id="KW-1185">Reference proteome</keyword>
<accession>A0ABM8QAW2</accession>
<name>A0ABM8QAW2_9BACT</name>
<gene>
    <name evidence="1" type="ORF">NSPZN2_10022</name>
</gene>
<reference evidence="1 2" key="1">
    <citation type="submission" date="2021-02" db="EMBL/GenBank/DDBJ databases">
        <authorList>
            <person name="Han P."/>
        </authorList>
    </citation>
    <scope>NUCLEOTIDE SEQUENCE [LARGE SCALE GENOMIC DNA]</scope>
    <source>
        <strain evidence="1">Candidatus Nitrospira sp. ZN2</strain>
    </source>
</reference>
<evidence type="ECO:0008006" key="3">
    <source>
        <dbReference type="Google" id="ProtNLM"/>
    </source>
</evidence>
<dbReference type="Proteomes" id="UP000675880">
    <property type="component" value="Unassembled WGS sequence"/>
</dbReference>
<evidence type="ECO:0000313" key="1">
    <source>
        <dbReference type="EMBL" id="CAE6687028.1"/>
    </source>
</evidence>
<dbReference type="SUPFAM" id="SSF141694">
    <property type="entry name" value="AF2212/PG0164-like"/>
    <property type="match status" value="1"/>
</dbReference>
<dbReference type="InterPro" id="IPR008203">
    <property type="entry name" value="AF2212-like"/>
</dbReference>
<evidence type="ECO:0000313" key="2">
    <source>
        <dbReference type="Proteomes" id="UP000675880"/>
    </source>
</evidence>
<protein>
    <recommendedName>
        <fullName evidence="3">DUF104 domain-containing protein</fullName>
    </recommendedName>
</protein>
<dbReference type="Pfam" id="PF01954">
    <property type="entry name" value="AF2212-like"/>
    <property type="match status" value="1"/>
</dbReference>
<organism evidence="1 2">
    <name type="scientific">Nitrospira defluvii</name>
    <dbReference type="NCBI Taxonomy" id="330214"/>
    <lineage>
        <taxon>Bacteria</taxon>
        <taxon>Pseudomonadati</taxon>
        <taxon>Nitrospirota</taxon>
        <taxon>Nitrospiria</taxon>
        <taxon>Nitrospirales</taxon>
        <taxon>Nitrospiraceae</taxon>
        <taxon>Nitrospira</taxon>
    </lineage>
</organism>
<dbReference type="InterPro" id="IPR024069">
    <property type="entry name" value="AF2212-like_dom_sf"/>
</dbReference>
<dbReference type="EMBL" id="CAJNBJ010000001">
    <property type="protein sequence ID" value="CAE6687028.1"/>
    <property type="molecule type" value="Genomic_DNA"/>
</dbReference>
<dbReference type="RefSeq" id="WP_213039982.1">
    <property type="nucleotide sequence ID" value="NZ_CAJNBJ010000001.1"/>
</dbReference>
<comment type="caution">
    <text evidence="1">The sequence shown here is derived from an EMBL/GenBank/DDBJ whole genome shotgun (WGS) entry which is preliminary data.</text>
</comment>
<proteinExistence type="predicted"/>
<dbReference type="Gene3D" id="4.10.1150.10">
    <property type="entry name" value="AF2212/PG0164-like"/>
    <property type="match status" value="1"/>
</dbReference>
<sequence length="78" mass="8706">MRQTIKARYHDGVLQPLEPLALTDDAEVQVTVDTELALGADEILRRAAQVYQGLSADEITQVESIALDRQHFFREPAA</sequence>